<feature type="transmembrane region" description="Helical" evidence="1">
    <location>
        <begin position="153"/>
        <end position="175"/>
    </location>
</feature>
<gene>
    <name evidence="2" type="ORF">BWZ43_09290</name>
</gene>
<accession>A0A8E2LFZ8</accession>
<protein>
    <submittedName>
        <fullName evidence="2">Uncharacterized protein</fullName>
    </submittedName>
</protein>
<dbReference type="Proteomes" id="UP000189761">
    <property type="component" value="Unassembled WGS sequence"/>
</dbReference>
<dbReference type="EMBL" id="MTLA01000090">
    <property type="protein sequence ID" value="OOP68659.1"/>
    <property type="molecule type" value="Genomic_DNA"/>
</dbReference>
<dbReference type="AlphaFoldDB" id="A0A8E2LFZ8"/>
<evidence type="ECO:0000256" key="1">
    <source>
        <dbReference type="SAM" id="Phobius"/>
    </source>
</evidence>
<reference evidence="2 3" key="1">
    <citation type="submission" date="2017-01" db="EMBL/GenBank/DDBJ databases">
        <title>Draft genome sequence of Bacillus oleronius.</title>
        <authorList>
            <person name="Allam M."/>
        </authorList>
    </citation>
    <scope>NUCLEOTIDE SEQUENCE [LARGE SCALE GENOMIC DNA]</scope>
    <source>
        <strain evidence="2 3">DSM 9356</strain>
    </source>
</reference>
<feature type="transmembrane region" description="Helical" evidence="1">
    <location>
        <begin position="32"/>
        <end position="51"/>
    </location>
</feature>
<keyword evidence="1" id="KW-1133">Transmembrane helix</keyword>
<keyword evidence="3" id="KW-1185">Reference proteome</keyword>
<keyword evidence="1" id="KW-0812">Transmembrane</keyword>
<sequence>MEYLNRSFNFFGEYFLLNIYNGGIKIKTKNNWLGFGSLFLLVLGIISLFIANSVHKNYGISRNNLLNMIEVNNLSTQQIDKIGNAVKEINNRFHTDEYIAIYTSKDNKFSKVPNYSFPSKAQLKDNLLTRVAYPIERYNGKNFFVVHQYFPDWYYLFPISLFSLSAIFLIIWTVFQVKLIFNHIKNIKLIFK</sequence>
<keyword evidence="1" id="KW-0472">Membrane</keyword>
<comment type="caution">
    <text evidence="2">The sequence shown here is derived from an EMBL/GenBank/DDBJ whole genome shotgun (WGS) entry which is preliminary data.</text>
</comment>
<evidence type="ECO:0000313" key="2">
    <source>
        <dbReference type="EMBL" id="OOP68659.1"/>
    </source>
</evidence>
<proteinExistence type="predicted"/>
<name>A0A8E2LFZ8_9BACI</name>
<evidence type="ECO:0000313" key="3">
    <source>
        <dbReference type="Proteomes" id="UP000189761"/>
    </source>
</evidence>
<organism evidence="2 3">
    <name type="scientific">Heyndrickxia oleronia</name>
    <dbReference type="NCBI Taxonomy" id="38875"/>
    <lineage>
        <taxon>Bacteria</taxon>
        <taxon>Bacillati</taxon>
        <taxon>Bacillota</taxon>
        <taxon>Bacilli</taxon>
        <taxon>Bacillales</taxon>
        <taxon>Bacillaceae</taxon>
        <taxon>Heyndrickxia</taxon>
    </lineage>
</organism>